<accession>A0ACC1LZY3</accession>
<keyword evidence="2" id="KW-1185">Reference proteome</keyword>
<organism evidence="1 2">
    <name type="scientific">Coemansia aciculifera</name>
    <dbReference type="NCBI Taxonomy" id="417176"/>
    <lineage>
        <taxon>Eukaryota</taxon>
        <taxon>Fungi</taxon>
        <taxon>Fungi incertae sedis</taxon>
        <taxon>Zoopagomycota</taxon>
        <taxon>Kickxellomycotina</taxon>
        <taxon>Kickxellomycetes</taxon>
        <taxon>Kickxellales</taxon>
        <taxon>Kickxellaceae</taxon>
        <taxon>Coemansia</taxon>
    </lineage>
</organism>
<sequence length="113" mass="12191">MNCNPGTEAAVEKAPPATSDEKRQEQEKDSSATGVFERRVGGQLDALQSMLSSLAAKVEAMEEEAEQGQSQQSQQGAIADAYKDMTQVEHAVGQLEPRLDDLLSKLDSILKEA</sequence>
<evidence type="ECO:0000313" key="1">
    <source>
        <dbReference type="EMBL" id="KAJ2890251.1"/>
    </source>
</evidence>
<name>A0ACC1LZY3_9FUNG</name>
<proteinExistence type="predicted"/>
<dbReference type="Proteomes" id="UP001139981">
    <property type="component" value="Unassembled WGS sequence"/>
</dbReference>
<protein>
    <submittedName>
        <fullName evidence="1">Uncharacterized protein</fullName>
    </submittedName>
</protein>
<evidence type="ECO:0000313" key="2">
    <source>
        <dbReference type="Proteomes" id="UP001139981"/>
    </source>
</evidence>
<gene>
    <name evidence="1" type="ORF">IWW38_004239</name>
</gene>
<reference evidence="1" key="1">
    <citation type="submission" date="2022-07" db="EMBL/GenBank/DDBJ databases">
        <title>Phylogenomic reconstructions and comparative analyses of Kickxellomycotina fungi.</title>
        <authorList>
            <person name="Reynolds N.K."/>
            <person name="Stajich J.E."/>
            <person name="Barry K."/>
            <person name="Grigoriev I.V."/>
            <person name="Crous P."/>
            <person name="Smith M.E."/>
        </authorList>
    </citation>
    <scope>NUCLEOTIDE SEQUENCE</scope>
    <source>
        <strain evidence="1">CBS 190363</strain>
    </source>
</reference>
<dbReference type="EMBL" id="JANBVB010001438">
    <property type="protein sequence ID" value="KAJ2890251.1"/>
    <property type="molecule type" value="Genomic_DNA"/>
</dbReference>
<comment type="caution">
    <text evidence="1">The sequence shown here is derived from an EMBL/GenBank/DDBJ whole genome shotgun (WGS) entry which is preliminary data.</text>
</comment>